<protein>
    <submittedName>
        <fullName evidence="2">Uncharacterized protein</fullName>
    </submittedName>
</protein>
<dbReference type="EMBL" id="CAJFDH010000006">
    <property type="protein sequence ID" value="CAD5231263.1"/>
    <property type="molecule type" value="Genomic_DNA"/>
</dbReference>
<dbReference type="EMBL" id="CAJFCW020000006">
    <property type="protein sequence ID" value="CAG9128624.1"/>
    <property type="molecule type" value="Genomic_DNA"/>
</dbReference>
<dbReference type="AlphaFoldDB" id="A0A811LT56"/>
<dbReference type="Proteomes" id="UP000783686">
    <property type="component" value="Unassembled WGS sequence"/>
</dbReference>
<proteinExistence type="predicted"/>
<feature type="transmembrane region" description="Helical" evidence="1">
    <location>
        <begin position="6"/>
        <end position="24"/>
    </location>
</feature>
<evidence type="ECO:0000313" key="2">
    <source>
        <dbReference type="EMBL" id="CAD5231263.1"/>
    </source>
</evidence>
<gene>
    <name evidence="2" type="ORF">BOKJ2_LOCUS14554</name>
</gene>
<dbReference type="Proteomes" id="UP000614601">
    <property type="component" value="Unassembled WGS sequence"/>
</dbReference>
<comment type="caution">
    <text evidence="2">The sequence shown here is derived from an EMBL/GenBank/DDBJ whole genome shotgun (WGS) entry which is preliminary data.</text>
</comment>
<accession>A0A811LT56</accession>
<name>A0A811LT56_9BILA</name>
<sequence length="315" mass="35229">MVCLNFAHLVVVFIDLVVVSSYIYRQLPMRYLPIGFNYKTISNVASLEECYDQINEYSEAIALQYNYTSKVCYSYSSLQSYHIETYPSTYNQTVWYIRDDSECSGCLTGQRAQQLMGQYSYLNSTCIPRYDFQYNDTWGYCSSPCANQNSTSKYGGQVSNYRVGVFTDANCFIMTRPQVIKGADYDCDSVGMPLIYNDIYYCYAVVTLNTTSVTAFSDNACSTILTNGYGVKLIHPLIYGELTLMSSGQGYVGAYYSNGSYVYTDGTALPDNVTWASGYPKGNTFVNLQAIPLTLIDKANWTGVITCMSEAPAIS</sequence>
<evidence type="ECO:0000256" key="1">
    <source>
        <dbReference type="SAM" id="Phobius"/>
    </source>
</evidence>
<dbReference type="OrthoDB" id="5900592at2759"/>
<evidence type="ECO:0000313" key="3">
    <source>
        <dbReference type="Proteomes" id="UP000614601"/>
    </source>
</evidence>
<organism evidence="2 3">
    <name type="scientific">Bursaphelenchus okinawaensis</name>
    <dbReference type="NCBI Taxonomy" id="465554"/>
    <lineage>
        <taxon>Eukaryota</taxon>
        <taxon>Metazoa</taxon>
        <taxon>Ecdysozoa</taxon>
        <taxon>Nematoda</taxon>
        <taxon>Chromadorea</taxon>
        <taxon>Rhabditida</taxon>
        <taxon>Tylenchina</taxon>
        <taxon>Tylenchomorpha</taxon>
        <taxon>Aphelenchoidea</taxon>
        <taxon>Aphelenchoididae</taxon>
        <taxon>Bursaphelenchus</taxon>
    </lineage>
</organism>
<keyword evidence="1" id="KW-1133">Transmembrane helix</keyword>
<keyword evidence="1" id="KW-0812">Transmembrane</keyword>
<keyword evidence="3" id="KW-1185">Reference proteome</keyword>
<keyword evidence="1" id="KW-0472">Membrane</keyword>
<reference evidence="2" key="1">
    <citation type="submission" date="2020-09" db="EMBL/GenBank/DDBJ databases">
        <authorList>
            <person name="Kikuchi T."/>
        </authorList>
    </citation>
    <scope>NUCLEOTIDE SEQUENCE</scope>
    <source>
        <strain evidence="2">SH1</strain>
    </source>
</reference>